<keyword evidence="2" id="KW-1185">Reference proteome</keyword>
<evidence type="ECO:0000313" key="1">
    <source>
        <dbReference type="EMBL" id="OIK25437.1"/>
    </source>
</evidence>
<evidence type="ECO:0000313" key="2">
    <source>
        <dbReference type="Proteomes" id="UP000034838"/>
    </source>
</evidence>
<comment type="caution">
    <text evidence="1">The sequence shown here is derived from an EMBL/GenBank/DDBJ whole genome shotgun (WGS) entry which is preliminary data.</text>
</comment>
<protein>
    <submittedName>
        <fullName evidence="1">Uncharacterized protein</fullName>
    </submittedName>
</protein>
<gene>
    <name evidence="1" type="ORF">VT52_021420</name>
</gene>
<organism evidence="1 2">
    <name type="scientific">Streptomyces malaysiense</name>
    <dbReference type="NCBI Taxonomy" id="1428626"/>
    <lineage>
        <taxon>Bacteria</taxon>
        <taxon>Bacillati</taxon>
        <taxon>Actinomycetota</taxon>
        <taxon>Actinomycetes</taxon>
        <taxon>Kitasatosporales</taxon>
        <taxon>Streptomycetaceae</taxon>
        <taxon>Streptomyces</taxon>
    </lineage>
</organism>
<dbReference type="Proteomes" id="UP000034838">
    <property type="component" value="Unassembled WGS sequence"/>
</dbReference>
<name>A0A1J4PWX4_9ACTN</name>
<dbReference type="AlphaFoldDB" id="A0A1J4PWX4"/>
<accession>A0A1J4PWX4</accession>
<proteinExistence type="predicted"/>
<dbReference type="EMBL" id="LBDA02000052">
    <property type="protein sequence ID" value="OIK25437.1"/>
    <property type="molecule type" value="Genomic_DNA"/>
</dbReference>
<reference evidence="1" key="1">
    <citation type="submission" date="2016-10" db="EMBL/GenBank/DDBJ databases">
        <title>Genome sequence of Streptomyces malaysiense MUSC 136.</title>
        <authorList>
            <person name="Lee L.-H."/>
            <person name="Ser H.-L."/>
        </authorList>
    </citation>
    <scope>NUCLEOTIDE SEQUENCE [LARGE SCALE GENOMIC DNA]</scope>
    <source>
        <strain evidence="1">MUSC 136</strain>
    </source>
</reference>
<sequence length="73" mass="8192">MPLFELVTKETRSGSICSPPATLTMIRFRQLCTTRCAQTSWRAGAGVVERSTCAGPRWNVLTWRYADSTSHRS</sequence>